<evidence type="ECO:0000313" key="11">
    <source>
        <dbReference type="EMBL" id="VEU73256.1"/>
    </source>
</evidence>
<dbReference type="NCBIfam" id="NF000868">
    <property type="entry name" value="PRK00080.1"/>
    <property type="match status" value="1"/>
</dbReference>
<evidence type="ECO:0000256" key="1">
    <source>
        <dbReference type="ARBA" id="ARBA00022490"/>
    </source>
</evidence>
<proteinExistence type="inferred from homology"/>
<dbReference type="Gene3D" id="1.10.10.10">
    <property type="entry name" value="Winged helix-like DNA-binding domain superfamily/Winged helix DNA-binding domain"/>
    <property type="match status" value="1"/>
</dbReference>
<evidence type="ECO:0000256" key="4">
    <source>
        <dbReference type="ARBA" id="ARBA00022801"/>
    </source>
</evidence>
<feature type="binding site" evidence="9">
    <location>
        <position position="51"/>
    </location>
    <ligand>
        <name>ATP</name>
        <dbReference type="ChEBI" id="CHEBI:30616"/>
    </ligand>
</feature>
<organism evidence="11 12">
    <name type="scientific">Mycoplasmopsis gallopavonis</name>
    <dbReference type="NCBI Taxonomy" id="76629"/>
    <lineage>
        <taxon>Bacteria</taxon>
        <taxon>Bacillati</taxon>
        <taxon>Mycoplasmatota</taxon>
        <taxon>Mycoplasmoidales</taxon>
        <taxon>Metamycoplasmataceae</taxon>
        <taxon>Mycoplasmopsis</taxon>
    </lineage>
</organism>
<dbReference type="GO" id="GO:0000400">
    <property type="term" value="F:four-way junction DNA binding"/>
    <property type="evidence" value="ECO:0007669"/>
    <property type="project" value="UniProtKB-UniRule"/>
</dbReference>
<dbReference type="SMART" id="SM00382">
    <property type="entry name" value="AAA"/>
    <property type="match status" value="1"/>
</dbReference>
<comment type="domain">
    <text evidence="9">Has 3 domains, the large (RuvB-L) and small ATPase (RuvB-S) domains and the C-terminal head (RuvB-H) domain. The head domain binds DNA, while the ATPase domains jointly bind ATP, ADP or are empty depending on the state of the subunit in the translocation cycle. During a single DNA translocation step the structure of each domain remains the same, but their relative positions change.</text>
</comment>
<dbReference type="PANTHER" id="PTHR42848:SF1">
    <property type="entry name" value="HOLLIDAY JUNCTION BRANCH MIGRATION COMPLEX SUBUNIT RUVB"/>
    <property type="match status" value="1"/>
</dbReference>
<dbReference type="GO" id="GO:0016887">
    <property type="term" value="F:ATP hydrolysis activity"/>
    <property type="evidence" value="ECO:0007669"/>
    <property type="project" value="RHEA"/>
</dbReference>
<dbReference type="Pfam" id="PF05496">
    <property type="entry name" value="RuvB_N"/>
    <property type="match status" value="1"/>
</dbReference>
<accession>A0A449B0J1</accession>
<feature type="binding site" evidence="9">
    <location>
        <position position="301"/>
    </location>
    <ligand>
        <name>DNA</name>
        <dbReference type="ChEBI" id="CHEBI:16991"/>
    </ligand>
</feature>
<comment type="catalytic activity">
    <reaction evidence="9">
        <text>ATP + H2O = ADP + phosphate + H(+)</text>
        <dbReference type="Rhea" id="RHEA:13065"/>
        <dbReference type="ChEBI" id="CHEBI:15377"/>
        <dbReference type="ChEBI" id="CHEBI:15378"/>
        <dbReference type="ChEBI" id="CHEBI:30616"/>
        <dbReference type="ChEBI" id="CHEBI:43474"/>
        <dbReference type="ChEBI" id="CHEBI:456216"/>
    </reaction>
</comment>
<dbReference type="Gene3D" id="1.10.8.60">
    <property type="match status" value="1"/>
</dbReference>
<dbReference type="InterPro" id="IPR008824">
    <property type="entry name" value="RuvB-like_N"/>
</dbReference>
<keyword evidence="1 9" id="KW-0963">Cytoplasm</keyword>
<evidence type="ECO:0000256" key="2">
    <source>
        <dbReference type="ARBA" id="ARBA00022741"/>
    </source>
</evidence>
<keyword evidence="11" id="KW-0614">Plasmid</keyword>
<dbReference type="GO" id="GO:0005524">
    <property type="term" value="F:ATP binding"/>
    <property type="evidence" value="ECO:0007669"/>
    <property type="project" value="UniProtKB-UniRule"/>
</dbReference>
<reference evidence="11 12" key="1">
    <citation type="submission" date="2019-01" db="EMBL/GenBank/DDBJ databases">
        <authorList>
            <consortium name="Pathogen Informatics"/>
        </authorList>
    </citation>
    <scope>NUCLEOTIDE SEQUENCE [LARGE SCALE GENOMIC DNA]</scope>
    <source>
        <strain evidence="11 12">NCTC10186</strain>
        <plasmid evidence="12">2</plasmid>
    </source>
</reference>
<dbReference type="InterPro" id="IPR027417">
    <property type="entry name" value="P-loop_NTPase"/>
</dbReference>
<geneLocation type="plasmid" evidence="11 12">
    <name>2</name>
</geneLocation>
<comment type="caution">
    <text evidence="9">Lacks conserved residue(s) required for the propagation of feature annotation.</text>
</comment>
<feature type="binding site" evidence="9">
    <location>
        <position position="6"/>
    </location>
    <ligand>
        <name>ATP</name>
        <dbReference type="ChEBI" id="CHEBI:30616"/>
    </ligand>
</feature>
<keyword evidence="2 9" id="KW-0547">Nucleotide-binding</keyword>
<feature type="binding site" evidence="9">
    <location>
        <position position="204"/>
    </location>
    <ligand>
        <name>ATP</name>
        <dbReference type="ChEBI" id="CHEBI:30616"/>
    </ligand>
</feature>
<dbReference type="GO" id="GO:0006281">
    <property type="term" value="P:DNA repair"/>
    <property type="evidence" value="ECO:0007669"/>
    <property type="project" value="UniProtKB-UniRule"/>
</dbReference>
<evidence type="ECO:0000256" key="8">
    <source>
        <dbReference type="ARBA" id="ARBA00023204"/>
    </source>
</evidence>
<evidence type="ECO:0000256" key="5">
    <source>
        <dbReference type="ARBA" id="ARBA00022840"/>
    </source>
</evidence>
<protein>
    <recommendedName>
        <fullName evidence="9">Holliday junction branch migration complex subunit RuvB</fullName>
        <ecNumber evidence="9">3.6.4.-</ecNumber>
    </recommendedName>
</protein>
<dbReference type="InterPro" id="IPR036390">
    <property type="entry name" value="WH_DNA-bd_sf"/>
</dbReference>
<feature type="binding site" evidence="9">
    <location>
        <position position="52"/>
    </location>
    <ligand>
        <name>ATP</name>
        <dbReference type="ChEBI" id="CHEBI:30616"/>
    </ligand>
</feature>
<feature type="binding site" evidence="9">
    <location>
        <position position="48"/>
    </location>
    <ligand>
        <name>ATP</name>
        <dbReference type="ChEBI" id="CHEBI:30616"/>
    </ligand>
</feature>
<evidence type="ECO:0000256" key="9">
    <source>
        <dbReference type="HAMAP-Rule" id="MF_00016"/>
    </source>
</evidence>
<feature type="binding site" evidence="9">
    <location>
        <position position="167"/>
    </location>
    <ligand>
        <name>ATP</name>
        <dbReference type="ChEBI" id="CHEBI:30616"/>
    </ligand>
</feature>
<dbReference type="PANTHER" id="PTHR42848">
    <property type="match status" value="1"/>
</dbReference>
<dbReference type="OrthoDB" id="9804478at2"/>
<dbReference type="HAMAP" id="MF_00016">
    <property type="entry name" value="DNA_HJ_migration_RuvB"/>
    <property type="match status" value="1"/>
</dbReference>
<dbReference type="GO" id="GO:0006310">
    <property type="term" value="P:DNA recombination"/>
    <property type="evidence" value="ECO:0007669"/>
    <property type="project" value="UniProtKB-UniRule"/>
</dbReference>
<dbReference type="EC" id="3.6.4.-" evidence="9"/>
<feature type="binding site" evidence="9">
    <location>
        <position position="296"/>
    </location>
    <ligand>
        <name>DNA</name>
        <dbReference type="ChEBI" id="CHEBI:16991"/>
    </ligand>
</feature>
<dbReference type="InterPro" id="IPR003593">
    <property type="entry name" value="AAA+_ATPase"/>
</dbReference>
<dbReference type="CDD" id="cd00009">
    <property type="entry name" value="AAA"/>
    <property type="match status" value="1"/>
</dbReference>
<feature type="binding site" evidence="9">
    <location>
        <position position="53"/>
    </location>
    <ligand>
        <name>ATP</name>
        <dbReference type="ChEBI" id="CHEBI:30616"/>
    </ligand>
</feature>
<keyword evidence="3 9" id="KW-0227">DNA damage</keyword>
<comment type="function">
    <text evidence="9">The RuvA-RuvB-RuvC complex processes Holliday junction (HJ) DNA during genetic recombination and DNA repair, while the RuvA-RuvB complex plays an important role in the rescue of blocked DNA replication forks via replication fork reversal (RFR). RuvA specifically binds to HJ cruciform DNA, conferring on it an open structure. The RuvB hexamer acts as an ATP-dependent pump, pulling dsDNA into and through the RuvAB complex. RuvB forms 2 homohexamers on either side of HJ DNA bound by 1 or 2 RuvA tetramers; 4 subunits per hexamer contact DNA at a time. Coordinated motions by a converter formed by DNA-disengaged RuvB subunits stimulates ATP hydrolysis and nucleotide exchange. Immobilization of the converter enables RuvB to convert the ATP-contained energy into a lever motion, pulling 2 nucleotides of DNA out of the RuvA tetramer per ATP hydrolyzed, thus driving DNA branch migration. The RuvB motors rotate together with the DNA substrate, which together with the progressing nucleotide cycle form the mechanistic basis for DNA recombination by continuous HJ branch migration. Branch migration allows RuvC to scan DNA until it finds its consensus sequence, where it cleaves and resolves cruciform DNA.</text>
</comment>
<dbReference type="Gene3D" id="3.40.50.300">
    <property type="entry name" value="P-loop containing nucleotide triphosphate hydrolases"/>
    <property type="match status" value="1"/>
</dbReference>
<dbReference type="GO" id="GO:0005737">
    <property type="term" value="C:cytoplasm"/>
    <property type="evidence" value="ECO:0007669"/>
    <property type="project" value="UniProtKB-SubCell"/>
</dbReference>
<keyword evidence="11" id="KW-0347">Helicase</keyword>
<dbReference type="Proteomes" id="UP000289862">
    <property type="component" value="Plasmid 2"/>
</dbReference>
<dbReference type="Pfam" id="PF17864">
    <property type="entry name" value="AAA_lid_4"/>
    <property type="match status" value="1"/>
</dbReference>
<keyword evidence="7 9" id="KW-0233">DNA recombination</keyword>
<keyword evidence="4 9" id="KW-0378">Hydrolase</keyword>
<keyword evidence="6 9" id="KW-0238">DNA-binding</keyword>
<dbReference type="SUPFAM" id="SSF52540">
    <property type="entry name" value="P-loop containing nucleoside triphosphate hydrolases"/>
    <property type="match status" value="1"/>
</dbReference>
<comment type="subunit">
    <text evidence="9">Homohexamer. Forms an RuvA(8)-RuvB(12)-Holliday junction (HJ) complex. HJ DNA is sandwiched between 2 RuvA tetramers; dsDNA enters through RuvA and exits via RuvB. An RuvB hexamer assembles on each DNA strand where it exits the tetramer. Each RuvB hexamer is contacted by two RuvA subunits (via domain III) on 2 adjacent RuvB subunits; this complex drives branch migration. In the full resolvosome a probable DNA-RuvA(4)-RuvB(12)-RuvC(2) complex forms which resolves the HJ.</text>
</comment>
<feature type="domain" description="AAA+ ATPase" evidence="10">
    <location>
        <begin position="37"/>
        <end position="168"/>
    </location>
</feature>
<dbReference type="RefSeq" id="WP_119571956.1">
    <property type="nucleotide sequence ID" value="NZ_LR215032.1"/>
</dbReference>
<sequence length="315" mass="36108">MSKINLRPQSFCDFIGQSRLIQTLKAMIASSKIKNKPLAHILFYGSPGMGKTTLATIIAHELNQKIHYVQGANIEKKADILSILSLLNEGDILFIDEIHSVNKLVIEFLYSAMEEFVFDLIIGKEGNSRAVRMKVKPFTLIGATTKINELTQPFKDRFGYIARLTNYCEKDILKILKISAKKMQIQIDQNFQKQIASYSRYTPRVANHLLERVYDFALAENQGIINEKIIKKTFKSLDLYQFGLTKDHIEYLNILNDGFNRSYVSLDTIIGLTAHNKDTLINEIEPILLYHKFIDKNSRGRKITKLGVEYLKSQL</sequence>
<feature type="region of interest" description="Small ATPAse domain (RuvB-S)" evidence="9">
    <location>
        <begin position="168"/>
        <end position="238"/>
    </location>
</feature>
<dbReference type="SUPFAM" id="SSF46785">
    <property type="entry name" value="Winged helix' DNA-binding domain"/>
    <property type="match status" value="1"/>
</dbReference>
<comment type="similarity">
    <text evidence="9">Belongs to the RuvB family.</text>
</comment>
<keyword evidence="12" id="KW-1185">Reference proteome</keyword>
<feature type="binding site" evidence="9">
    <location>
        <position position="52"/>
    </location>
    <ligand>
        <name>Mg(2+)</name>
        <dbReference type="ChEBI" id="CHEBI:18420"/>
    </ligand>
</feature>
<evidence type="ECO:0000256" key="7">
    <source>
        <dbReference type="ARBA" id="ARBA00023172"/>
    </source>
</evidence>
<dbReference type="GO" id="GO:0048476">
    <property type="term" value="C:Holliday junction resolvase complex"/>
    <property type="evidence" value="ECO:0007669"/>
    <property type="project" value="UniProtKB-UniRule"/>
</dbReference>
<comment type="subcellular location">
    <subcellularLocation>
        <location evidence="9">Cytoplasm</location>
    </subcellularLocation>
</comment>
<feature type="region of interest" description="Head domain (RuvB-H)" evidence="9">
    <location>
        <begin position="241"/>
        <end position="315"/>
    </location>
</feature>
<evidence type="ECO:0000256" key="6">
    <source>
        <dbReference type="ARBA" id="ARBA00023125"/>
    </source>
</evidence>
<dbReference type="GO" id="GO:0009378">
    <property type="term" value="F:four-way junction helicase activity"/>
    <property type="evidence" value="ECO:0007669"/>
    <property type="project" value="InterPro"/>
</dbReference>
<dbReference type="KEGG" id="mgal:NCTC10186_00753"/>
<name>A0A449B0J1_9BACT</name>
<feature type="binding site" evidence="9">
    <location>
        <position position="7"/>
    </location>
    <ligand>
        <name>ATP</name>
        <dbReference type="ChEBI" id="CHEBI:30616"/>
    </ligand>
</feature>
<dbReference type="InterPro" id="IPR036388">
    <property type="entry name" value="WH-like_DNA-bd_sf"/>
</dbReference>
<keyword evidence="5 9" id="KW-0067">ATP-binding</keyword>
<dbReference type="EMBL" id="LR215032">
    <property type="protein sequence ID" value="VEU73256.1"/>
    <property type="molecule type" value="Genomic_DNA"/>
</dbReference>
<keyword evidence="8 9" id="KW-0234">DNA repair</keyword>
<dbReference type="AlphaFoldDB" id="A0A449B0J1"/>
<evidence type="ECO:0000256" key="3">
    <source>
        <dbReference type="ARBA" id="ARBA00022763"/>
    </source>
</evidence>
<evidence type="ECO:0000259" key="10">
    <source>
        <dbReference type="SMART" id="SM00382"/>
    </source>
</evidence>
<dbReference type="InterPro" id="IPR041445">
    <property type="entry name" value="AAA_lid_4"/>
</dbReference>
<dbReference type="Pfam" id="PF05491">
    <property type="entry name" value="WHD_RuvB"/>
    <property type="match status" value="1"/>
</dbReference>
<evidence type="ECO:0000313" key="12">
    <source>
        <dbReference type="Proteomes" id="UP000289862"/>
    </source>
</evidence>
<feature type="binding site" evidence="9">
    <location>
        <position position="157"/>
    </location>
    <ligand>
        <name>ATP</name>
        <dbReference type="ChEBI" id="CHEBI:30616"/>
    </ligand>
</feature>
<gene>
    <name evidence="11" type="primary">MCYN0336</name>
    <name evidence="9" type="synonym">ruvB</name>
    <name evidence="11" type="ORF">NCTC10186_00753</name>
</gene>
<dbReference type="InterPro" id="IPR004605">
    <property type="entry name" value="DNA_helicase_Holl-junc_RuvB"/>
</dbReference>
<dbReference type="InterPro" id="IPR008823">
    <property type="entry name" value="RuvB_wg_C"/>
</dbReference>
<dbReference type="NCBIfam" id="TIGR00635">
    <property type="entry name" value="ruvB"/>
    <property type="match status" value="1"/>
</dbReference>